<accession>A0A0G0Z369</accession>
<organism evidence="1 2">
    <name type="scientific">Candidatus Collierbacteria bacterium GW2011_GWA2_42_17</name>
    <dbReference type="NCBI Taxonomy" id="1618378"/>
    <lineage>
        <taxon>Bacteria</taxon>
        <taxon>Candidatus Collieribacteriota</taxon>
    </lineage>
</organism>
<sequence>MARIPTKDELKELYIDKKQSLSEIAIKLGFKTHKVIYWMDKYGIVRRKRSEANYIKHNPDGEPFCIKTRLTRDEVKLKYLALGLYWGEGNKTTSYAVRVTNSDPGVIKQFMLYLRIICRAKEDKFGYYLQTFKDNDLVKARKYWGRMLGIDPDTIKTTKPIHSMGKGTYKKICKHGVMTVGFFNTHLKSYIMNELGKLGMK</sequence>
<reference evidence="1 2" key="1">
    <citation type="journal article" date="2015" name="Nature">
        <title>rRNA introns, odd ribosomes, and small enigmatic genomes across a large radiation of phyla.</title>
        <authorList>
            <person name="Brown C.T."/>
            <person name="Hug L.A."/>
            <person name="Thomas B.C."/>
            <person name="Sharon I."/>
            <person name="Castelle C.J."/>
            <person name="Singh A."/>
            <person name="Wilkins M.J."/>
            <person name="Williams K.H."/>
            <person name="Banfield J.F."/>
        </authorList>
    </citation>
    <scope>NUCLEOTIDE SEQUENCE [LARGE SCALE GENOMIC DNA]</scope>
</reference>
<comment type="caution">
    <text evidence="1">The sequence shown here is derived from an EMBL/GenBank/DDBJ whole genome shotgun (WGS) entry which is preliminary data.</text>
</comment>
<evidence type="ECO:0000313" key="2">
    <source>
        <dbReference type="Proteomes" id="UP000033854"/>
    </source>
</evidence>
<dbReference type="Proteomes" id="UP000033854">
    <property type="component" value="Unassembled WGS sequence"/>
</dbReference>
<evidence type="ECO:0000313" key="1">
    <source>
        <dbReference type="EMBL" id="KKS43204.1"/>
    </source>
</evidence>
<gene>
    <name evidence="1" type="ORF">UV06_C0002G0106</name>
</gene>
<dbReference type="AlphaFoldDB" id="A0A0G0Z369"/>
<protein>
    <submittedName>
        <fullName evidence="1">Uncharacterized protein</fullName>
    </submittedName>
</protein>
<proteinExistence type="predicted"/>
<dbReference type="EMBL" id="LCDA01000002">
    <property type="protein sequence ID" value="KKS43204.1"/>
    <property type="molecule type" value="Genomic_DNA"/>
</dbReference>
<name>A0A0G0Z369_9BACT</name>